<comment type="caution">
    <text evidence="8">The sequence shown here is derived from an EMBL/GenBank/DDBJ whole genome shotgun (WGS) entry which is preliminary data.</text>
</comment>
<dbReference type="CDD" id="cd13220">
    <property type="entry name" value="PH-GRAM_GRAMDC"/>
    <property type="match status" value="1"/>
</dbReference>
<dbReference type="SMART" id="SM00568">
    <property type="entry name" value="GRAM"/>
    <property type="match status" value="1"/>
</dbReference>
<comment type="subcellular location">
    <subcellularLocation>
        <location evidence="1">Membrane</location>
        <topology evidence="1">Single-pass membrane protein</topology>
    </subcellularLocation>
</comment>
<evidence type="ECO:0000256" key="6">
    <source>
        <dbReference type="SAM" id="Phobius"/>
    </source>
</evidence>
<sequence length="627" mass="71794">MDPTRPSIRPISEYRFCRAKPCCSPATDRSSSSTSTSSPLKKKVDPTRPPVGPISENSFCRHNPYGPPAIDSSSYSTSSRSRRLDPQDHPPEPSRGEEYRQLFRLPQDEVFIQDFICALQDKFLLQGHIYLFVRYICFYSNQFGFETKEIIPFHEVTSVRRVKAISVFPNAIEIIARGKKYLITSILSRDEAFKLIHDGWLQHNNGPEEITPQQELISEISSPENGNNLFEESGGCRFSVDESQIIRSDEKTHISEDCKLFVDGEPNIDSTSLGTQVNEEEKAKDDQRSVAKSSAWVPEDADAPEVLEYYKEVAESKFPIHVEEFFNMFLSDDGVRFDNGVSFEEQFRRRCNDRDLKITSWQPHDEFGHTRNVSFRHPTLTFLSGKRLGGYQEVQKYRVYRNNHLVVDTRREVSDVPFEDYHFVKLRWDVEESTDSTPGCILRVYIAVGFHKPTEWKDILARSIARESTKVFGLWIELAHELLKQKNLEKEEGLMSSDATETIPDLEDVSQQVTDPMQGDFVKASLASFIGDVFAKFTSSSKHQRMACILIVIVVVLVLMQISIPLLLNNRPQANLSSSMVGTGENRSEALVSVLKQMKYLKEEMRVMETLLDKLQHEHMHSLLREG</sequence>
<dbReference type="Proteomes" id="UP001634393">
    <property type="component" value="Unassembled WGS sequence"/>
</dbReference>
<feature type="compositionally biased region" description="Basic and acidic residues" evidence="5">
    <location>
        <begin position="82"/>
        <end position="96"/>
    </location>
</feature>
<reference evidence="8 9" key="1">
    <citation type="submission" date="2024-12" db="EMBL/GenBank/DDBJ databases">
        <title>The unique morphological basis and parallel evolutionary history of personate flowers in Penstemon.</title>
        <authorList>
            <person name="Depatie T.H."/>
            <person name="Wessinger C.A."/>
        </authorList>
    </citation>
    <scope>NUCLEOTIDE SEQUENCE [LARGE SCALE GENOMIC DNA]</scope>
    <source>
        <strain evidence="8">WTNN_2</strain>
        <tissue evidence="8">Leaf</tissue>
    </source>
</reference>
<evidence type="ECO:0000256" key="5">
    <source>
        <dbReference type="SAM" id="MobiDB-lite"/>
    </source>
</evidence>
<dbReference type="PANTHER" id="PTHR47666:SF1">
    <property type="entry name" value="PROTEIN VASCULAR ASSOCIATED DEATH 1, CHLOROPLASTIC"/>
    <property type="match status" value="1"/>
</dbReference>
<accession>A0ABD3RLC9</accession>
<evidence type="ECO:0000313" key="9">
    <source>
        <dbReference type="Proteomes" id="UP001634393"/>
    </source>
</evidence>
<dbReference type="Pfam" id="PF16016">
    <property type="entry name" value="VASt"/>
    <property type="match status" value="1"/>
</dbReference>
<evidence type="ECO:0000259" key="7">
    <source>
        <dbReference type="PROSITE" id="PS51778"/>
    </source>
</evidence>
<dbReference type="Gene3D" id="2.30.29.30">
    <property type="entry name" value="Pleckstrin-homology domain (PH domain)/Phosphotyrosine-binding domain (PTB)"/>
    <property type="match status" value="1"/>
</dbReference>
<feature type="region of interest" description="Disordered" evidence="5">
    <location>
        <begin position="21"/>
        <end position="96"/>
    </location>
</feature>
<evidence type="ECO:0000256" key="3">
    <source>
        <dbReference type="ARBA" id="ARBA00022989"/>
    </source>
</evidence>
<evidence type="ECO:0000256" key="1">
    <source>
        <dbReference type="ARBA" id="ARBA00004167"/>
    </source>
</evidence>
<proteinExistence type="predicted"/>
<keyword evidence="9" id="KW-1185">Reference proteome</keyword>
<protein>
    <recommendedName>
        <fullName evidence="7">VASt domain-containing protein</fullName>
    </recommendedName>
</protein>
<dbReference type="InterPro" id="IPR031968">
    <property type="entry name" value="VASt"/>
</dbReference>
<evidence type="ECO:0000313" key="8">
    <source>
        <dbReference type="EMBL" id="KAL3813739.1"/>
    </source>
</evidence>
<evidence type="ECO:0000256" key="4">
    <source>
        <dbReference type="ARBA" id="ARBA00023136"/>
    </source>
</evidence>
<dbReference type="GO" id="GO:0016020">
    <property type="term" value="C:membrane"/>
    <property type="evidence" value="ECO:0007669"/>
    <property type="project" value="UniProtKB-SubCell"/>
</dbReference>
<evidence type="ECO:0000256" key="2">
    <source>
        <dbReference type="ARBA" id="ARBA00022692"/>
    </source>
</evidence>
<keyword evidence="3 6" id="KW-1133">Transmembrane helix</keyword>
<gene>
    <name evidence="8" type="ORF">ACJIZ3_015007</name>
</gene>
<organism evidence="8 9">
    <name type="scientific">Penstemon smallii</name>
    <dbReference type="NCBI Taxonomy" id="265156"/>
    <lineage>
        <taxon>Eukaryota</taxon>
        <taxon>Viridiplantae</taxon>
        <taxon>Streptophyta</taxon>
        <taxon>Embryophyta</taxon>
        <taxon>Tracheophyta</taxon>
        <taxon>Spermatophyta</taxon>
        <taxon>Magnoliopsida</taxon>
        <taxon>eudicotyledons</taxon>
        <taxon>Gunneridae</taxon>
        <taxon>Pentapetalae</taxon>
        <taxon>asterids</taxon>
        <taxon>lamiids</taxon>
        <taxon>Lamiales</taxon>
        <taxon>Plantaginaceae</taxon>
        <taxon>Cheloneae</taxon>
        <taxon>Penstemon</taxon>
    </lineage>
</organism>
<dbReference type="Pfam" id="PF02893">
    <property type="entry name" value="GRAM"/>
    <property type="match status" value="1"/>
</dbReference>
<dbReference type="PANTHER" id="PTHR47666">
    <property type="entry name" value="PROTEIN VASCULAR ASSOCIATED DEATH 1, CHLOROPLASTIC"/>
    <property type="match status" value="1"/>
</dbReference>
<feature type="transmembrane region" description="Helical" evidence="6">
    <location>
        <begin position="546"/>
        <end position="568"/>
    </location>
</feature>
<feature type="domain" description="VASt" evidence="7">
    <location>
        <begin position="309"/>
        <end position="487"/>
    </location>
</feature>
<feature type="compositionally biased region" description="Basic and acidic residues" evidence="5">
    <location>
        <begin position="279"/>
        <end position="289"/>
    </location>
</feature>
<dbReference type="AlphaFoldDB" id="A0ABD3RLC9"/>
<name>A0ABD3RLC9_9LAMI</name>
<keyword evidence="2 6" id="KW-0812">Transmembrane</keyword>
<dbReference type="InterPro" id="IPR011993">
    <property type="entry name" value="PH-like_dom_sf"/>
</dbReference>
<dbReference type="InterPro" id="IPR004182">
    <property type="entry name" value="GRAM"/>
</dbReference>
<dbReference type="PROSITE" id="PS51778">
    <property type="entry name" value="VAST"/>
    <property type="match status" value="1"/>
</dbReference>
<dbReference type="EMBL" id="JBJXBP010000008">
    <property type="protein sequence ID" value="KAL3813739.1"/>
    <property type="molecule type" value="Genomic_DNA"/>
</dbReference>
<feature type="region of interest" description="Disordered" evidence="5">
    <location>
        <begin position="269"/>
        <end position="296"/>
    </location>
</feature>
<keyword evidence="4 6" id="KW-0472">Membrane</keyword>